<dbReference type="RefSeq" id="WP_074958812.1">
    <property type="nucleotide sequence ID" value="NZ_BJXR01000046.1"/>
</dbReference>
<dbReference type="PROSITE" id="PS51257">
    <property type="entry name" value="PROKAR_LIPOPROTEIN"/>
    <property type="match status" value="1"/>
</dbReference>
<protein>
    <recommendedName>
        <fullName evidence="5">Cytochrome P460 domain-containing protein</fullName>
    </recommendedName>
</protein>
<dbReference type="InterPro" id="IPR038142">
    <property type="entry name" value="Cytochrome_P460_sp"/>
</dbReference>
<dbReference type="STRING" id="1334629.MFUL124B02_43115"/>
<evidence type="ECO:0008006" key="5">
    <source>
        <dbReference type="Google" id="ProtNLM"/>
    </source>
</evidence>
<dbReference type="OrthoDB" id="5511382at2"/>
<proteinExistence type="predicted"/>
<dbReference type="AlphaFoldDB" id="A0A511TAS8"/>
<reference evidence="2 3" key="1">
    <citation type="submission" date="2016-10" db="EMBL/GenBank/DDBJ databases">
        <authorList>
            <person name="Varghese N."/>
            <person name="Submissions S."/>
        </authorList>
    </citation>
    <scope>NUCLEOTIDE SEQUENCE [LARGE SCALE GENOMIC DNA]</scope>
    <source>
        <strain evidence="2 3">DSM 16525</strain>
    </source>
</reference>
<dbReference type="Gene3D" id="3.50.70.20">
    <property type="entry name" value="Cytochrome P460"/>
    <property type="match status" value="1"/>
</dbReference>
<sequence>MRPSSLPCTVLLALVACGPSSSVDEGLGEVGGLDTSEAGITAFVREGRYREWLAEPAPRRSVRSHGDRVRVFFNDVLARSMAEGNRVHPVGSITVKELFESDGRTARGHALDIKVAEGTGKDTWIFYEGFGPNYDDNYYGRGHDTCHGCHADQGTDYVATPLPR</sequence>
<evidence type="ECO:0000313" key="1">
    <source>
        <dbReference type="EMBL" id="GEN11290.1"/>
    </source>
</evidence>
<evidence type="ECO:0000313" key="3">
    <source>
        <dbReference type="Proteomes" id="UP000183760"/>
    </source>
</evidence>
<dbReference type="Proteomes" id="UP000321514">
    <property type="component" value="Unassembled WGS sequence"/>
</dbReference>
<reference evidence="1 4" key="2">
    <citation type="submission" date="2019-07" db="EMBL/GenBank/DDBJ databases">
        <title>Whole genome shotgun sequence of Myxococcus fulvus NBRC 100333.</title>
        <authorList>
            <person name="Hosoyama A."/>
            <person name="Uohara A."/>
            <person name="Ohji S."/>
            <person name="Ichikawa N."/>
        </authorList>
    </citation>
    <scope>NUCLEOTIDE SEQUENCE [LARGE SCALE GENOMIC DNA]</scope>
    <source>
        <strain evidence="1 4">NBRC 100333</strain>
    </source>
</reference>
<evidence type="ECO:0000313" key="2">
    <source>
        <dbReference type="EMBL" id="SEU39630.1"/>
    </source>
</evidence>
<accession>A0A511TAS8</accession>
<name>A0A511TAS8_MYXFU</name>
<dbReference type="EMBL" id="BJXR01000046">
    <property type="protein sequence ID" value="GEN11290.1"/>
    <property type="molecule type" value="Genomic_DNA"/>
</dbReference>
<keyword evidence="3" id="KW-1185">Reference proteome</keyword>
<dbReference type="Proteomes" id="UP000183760">
    <property type="component" value="Unassembled WGS sequence"/>
</dbReference>
<gene>
    <name evidence="1" type="ORF">MFU01_63270</name>
    <name evidence="2" type="ORF">SAMN05443572_114139</name>
</gene>
<organism evidence="1 4">
    <name type="scientific">Myxococcus fulvus</name>
    <dbReference type="NCBI Taxonomy" id="33"/>
    <lineage>
        <taxon>Bacteria</taxon>
        <taxon>Pseudomonadati</taxon>
        <taxon>Myxococcota</taxon>
        <taxon>Myxococcia</taxon>
        <taxon>Myxococcales</taxon>
        <taxon>Cystobacterineae</taxon>
        <taxon>Myxococcaceae</taxon>
        <taxon>Myxococcus</taxon>
    </lineage>
</organism>
<comment type="caution">
    <text evidence="1">The sequence shown here is derived from an EMBL/GenBank/DDBJ whole genome shotgun (WGS) entry which is preliminary data.</text>
</comment>
<dbReference type="EMBL" id="FOIB01000014">
    <property type="protein sequence ID" value="SEU39630.1"/>
    <property type="molecule type" value="Genomic_DNA"/>
</dbReference>
<evidence type="ECO:0000313" key="4">
    <source>
        <dbReference type="Proteomes" id="UP000321514"/>
    </source>
</evidence>